<evidence type="ECO:0000256" key="1">
    <source>
        <dbReference type="SAM" id="SignalP"/>
    </source>
</evidence>
<feature type="signal peptide" evidence="1">
    <location>
        <begin position="1"/>
        <end position="24"/>
    </location>
</feature>
<protein>
    <submittedName>
        <fullName evidence="2">DUF1302 family protein</fullName>
    </submittedName>
</protein>
<dbReference type="Pfam" id="PF06980">
    <property type="entry name" value="DUF1302"/>
    <property type="match status" value="1"/>
</dbReference>
<reference evidence="2" key="1">
    <citation type="submission" date="2023-01" db="EMBL/GenBank/DDBJ databases">
        <title>Whole genome sequence of Paucibacter sp. S2-9 isolated from pond sediment.</title>
        <authorList>
            <person name="Jung J.Y."/>
        </authorList>
    </citation>
    <scope>NUCLEOTIDE SEQUENCE</scope>
    <source>
        <strain evidence="2">S2-9</strain>
    </source>
</reference>
<dbReference type="RefSeq" id="WP_285235526.1">
    <property type="nucleotide sequence ID" value="NZ_CP116346.1"/>
</dbReference>
<evidence type="ECO:0000313" key="3">
    <source>
        <dbReference type="Proteomes" id="UP001177769"/>
    </source>
</evidence>
<feature type="chain" id="PRO_5041737802" evidence="1">
    <location>
        <begin position="25"/>
        <end position="544"/>
    </location>
</feature>
<dbReference type="AlphaFoldDB" id="A0AA95NQL2"/>
<evidence type="ECO:0000313" key="2">
    <source>
        <dbReference type="EMBL" id="WIT14396.1"/>
    </source>
</evidence>
<dbReference type="KEGG" id="pais:PFX98_03050"/>
<dbReference type="InterPro" id="IPR010727">
    <property type="entry name" value="DUF1302"/>
</dbReference>
<keyword evidence="3" id="KW-1185">Reference proteome</keyword>
<accession>A0AA95NQL2</accession>
<dbReference type="Proteomes" id="UP001177769">
    <property type="component" value="Chromosome"/>
</dbReference>
<organism evidence="2 3">
    <name type="scientific">Paucibacter sediminis</name>
    <dbReference type="NCBI Taxonomy" id="3019553"/>
    <lineage>
        <taxon>Bacteria</taxon>
        <taxon>Pseudomonadati</taxon>
        <taxon>Pseudomonadota</taxon>
        <taxon>Betaproteobacteria</taxon>
        <taxon>Burkholderiales</taxon>
        <taxon>Sphaerotilaceae</taxon>
        <taxon>Roseateles</taxon>
    </lineage>
</organism>
<dbReference type="EMBL" id="CP116346">
    <property type="protein sequence ID" value="WIT14396.1"/>
    <property type="molecule type" value="Genomic_DNA"/>
</dbReference>
<keyword evidence="1" id="KW-0732">Signal</keyword>
<name>A0AA95NQL2_9BURK</name>
<sequence length="544" mass="58104">MNKPQLAARAVAAATAIVCAGASAETFNTEFVSGSFDSTLSVGTGIRTNAPDGGRVIEGNSGGPAGRLAWTSGLGDQGDLNYAKGDAFTTYLKGSHELLLKFPESVTAMARVSWLRDFSATRTTGWSSATTPPGLDGNLADDARRDLRFKARVLDLWVSKKFDFEDQSVRVRAGNQVISWGESLFIPGGINVTNAVDVMRLSQPGTQLKEAILPAPIVSAAAGLGHGLNIEGYVQLGWNANYMPPTGSFWSSFNGLGAGHGAYGYPETKAKNSGQWGVSLRYQPQGTQLNLGAYAINYHDKSPSFTFNDPNGGMGWVYGENRKLYGLSANFPLGDWAIGAEFSYRPKDAATINAATTGCASQNGNCWVDTSRMQLALTALFSLTPDSAPGLLNLLGAQTGTLLAEAVAIRFPRLQQQYGDDLISAGGWGWGQQTSASGTPVAVGTKNSAGINFDFSWVYDGSLIPGWQVVPELYYFRALSGRTPNGAATFMKGAHSANFIVSFIQNPARWQFAVNYARFMGGETAVDQPYRDRSFIGLNASRNF</sequence>
<proteinExistence type="predicted"/>
<gene>
    <name evidence="2" type="ORF">PFX98_03050</name>
</gene>